<organism evidence="1 2">
    <name type="scientific">Roseofilum reptotaenium AO1-A</name>
    <dbReference type="NCBI Taxonomy" id="1925591"/>
    <lineage>
        <taxon>Bacteria</taxon>
        <taxon>Bacillati</taxon>
        <taxon>Cyanobacteriota</taxon>
        <taxon>Cyanophyceae</taxon>
        <taxon>Desertifilales</taxon>
        <taxon>Desertifilaceae</taxon>
        <taxon>Roseofilum</taxon>
    </lineage>
</organism>
<dbReference type="CDD" id="cd02440">
    <property type="entry name" value="AdoMet_MTases"/>
    <property type="match status" value="1"/>
</dbReference>
<dbReference type="STRING" id="1925591.BI308_11060"/>
<dbReference type="Proteomes" id="UP000183940">
    <property type="component" value="Unassembled WGS sequence"/>
</dbReference>
<dbReference type="SUPFAM" id="SSF53335">
    <property type="entry name" value="S-adenosyl-L-methionine-dependent methyltransferases"/>
    <property type="match status" value="1"/>
</dbReference>
<evidence type="ECO:0000313" key="1">
    <source>
        <dbReference type="EMBL" id="OJJ25502.1"/>
    </source>
</evidence>
<proteinExistence type="predicted"/>
<dbReference type="PANTHER" id="PTHR43861">
    <property type="entry name" value="TRANS-ACONITATE 2-METHYLTRANSFERASE-RELATED"/>
    <property type="match status" value="1"/>
</dbReference>
<comment type="caution">
    <text evidence="1">The sequence shown here is derived from an EMBL/GenBank/DDBJ whole genome shotgun (WGS) entry which is preliminary data.</text>
</comment>
<evidence type="ECO:0000313" key="2">
    <source>
        <dbReference type="Proteomes" id="UP000183940"/>
    </source>
</evidence>
<gene>
    <name evidence="1" type="ORF">BI308_11060</name>
</gene>
<dbReference type="AlphaFoldDB" id="A0A1L9QS83"/>
<dbReference type="Gene3D" id="3.40.50.150">
    <property type="entry name" value="Vaccinia Virus protein VP39"/>
    <property type="match status" value="1"/>
</dbReference>
<reference evidence="1" key="1">
    <citation type="submission" date="2016-10" db="EMBL/GenBank/DDBJ databases">
        <title>CRISPR-Cas defence system in Roseofilum reptotaenium: evidence of a bacteriophage-cyanobacterium arms race in the coral black band disease.</title>
        <authorList>
            <person name="Buerger P."/>
            <person name="Wood-Charlson E.M."/>
            <person name="Weynberg K.D."/>
            <person name="Willis B."/>
            <person name="Van Oppen M.J."/>
        </authorList>
    </citation>
    <scope>NUCLEOTIDE SEQUENCE [LARGE SCALE GENOMIC DNA]</scope>
    <source>
        <strain evidence="1">AO1-A</strain>
    </source>
</reference>
<name>A0A1L9QS83_9CYAN</name>
<accession>A0A1L9QS83</accession>
<keyword evidence="2" id="KW-1185">Reference proteome</keyword>
<protein>
    <recommendedName>
        <fullName evidence="3">Methyltransferase type 11</fullName>
    </recommendedName>
</protein>
<dbReference type="EMBL" id="MLAW01000016">
    <property type="protein sequence ID" value="OJJ25502.1"/>
    <property type="molecule type" value="Genomic_DNA"/>
</dbReference>
<sequence length="236" mass="27004">MNLNKNQSQEGICLHIGCGIKVVERWKNIDSSPSLRLSKFPFVGSSICRLIGAPNWPEIAQCGDVLKGINIPNSSCDLIYAAHVFEHLSYIDFSQALDNVYNYLKPGGIVRIIVPDLEKYIQTYIKNRSDNQREHQAAFEFMYHSFIGHQGSRSHIYQRIKEIFSNYRHQWMWDIPSLKTAFANQGFTQIRQCQYGDWLDSRFALVEVEEVHVGSICIEAIKPTGTIKNDSCATLK</sequence>
<evidence type="ECO:0008006" key="3">
    <source>
        <dbReference type="Google" id="ProtNLM"/>
    </source>
</evidence>
<dbReference type="Pfam" id="PF13489">
    <property type="entry name" value="Methyltransf_23"/>
    <property type="match status" value="1"/>
</dbReference>
<dbReference type="InterPro" id="IPR029063">
    <property type="entry name" value="SAM-dependent_MTases_sf"/>
</dbReference>